<evidence type="ECO:0000313" key="10">
    <source>
        <dbReference type="Proteomes" id="UP000003157"/>
    </source>
</evidence>
<dbReference type="GO" id="GO:0016036">
    <property type="term" value="P:cellular response to phosphate starvation"/>
    <property type="evidence" value="ECO:0007669"/>
    <property type="project" value="TreeGrafter"/>
</dbReference>
<dbReference type="HOGENOM" id="CLU_1934466_0_0_9"/>
<dbReference type="GO" id="GO:0005886">
    <property type="term" value="C:plasma membrane"/>
    <property type="evidence" value="ECO:0007669"/>
    <property type="project" value="TreeGrafter"/>
</dbReference>
<dbReference type="Gene3D" id="3.30.565.10">
    <property type="entry name" value="Histidine kinase-like ATPase, C-terminal domain"/>
    <property type="match status" value="1"/>
</dbReference>
<evidence type="ECO:0000256" key="7">
    <source>
        <dbReference type="SAM" id="Phobius"/>
    </source>
</evidence>
<comment type="caution">
    <text evidence="9">The sequence shown here is derived from an EMBL/GenBank/DDBJ whole genome shotgun (WGS) entry which is preliminary data.</text>
</comment>
<dbReference type="EC" id="2.7.13.3" evidence="3"/>
<evidence type="ECO:0000256" key="5">
    <source>
        <dbReference type="ARBA" id="ARBA00022777"/>
    </source>
</evidence>
<keyword evidence="6" id="KW-0902">Two-component regulatory system</keyword>
<comment type="catalytic activity">
    <reaction evidence="1">
        <text>ATP + protein L-histidine = ADP + protein N-phospho-L-histidine.</text>
        <dbReference type="EC" id="2.7.13.3"/>
    </reaction>
</comment>
<dbReference type="GO" id="GO:0000155">
    <property type="term" value="F:phosphorelay sensor kinase activity"/>
    <property type="evidence" value="ECO:0007669"/>
    <property type="project" value="TreeGrafter"/>
</dbReference>
<dbReference type="Pfam" id="PF02518">
    <property type="entry name" value="HATPase_c"/>
    <property type="match status" value="1"/>
</dbReference>
<dbReference type="GO" id="GO:0004721">
    <property type="term" value="F:phosphoprotein phosphatase activity"/>
    <property type="evidence" value="ECO:0007669"/>
    <property type="project" value="TreeGrafter"/>
</dbReference>
<gene>
    <name evidence="9" type="ORF">HMPREF9488_00045</name>
</gene>
<evidence type="ECO:0000256" key="4">
    <source>
        <dbReference type="ARBA" id="ARBA00022679"/>
    </source>
</evidence>
<accession>E7G5K7</accession>
<evidence type="ECO:0000256" key="6">
    <source>
        <dbReference type="ARBA" id="ARBA00023012"/>
    </source>
</evidence>
<keyword evidence="4" id="KW-0808">Transferase</keyword>
<evidence type="ECO:0000259" key="8">
    <source>
        <dbReference type="PROSITE" id="PS50109"/>
    </source>
</evidence>
<sequence>MTTSPTLIGSKTLEILLVFVWQLFVKIFIVVRMQMVIKNFLSNAIKHTPKNKHIYIVYNENIISIENEGEFISVDQMNRIWDTYVSSDREGTGLGLAICKTILDLHHYGYYVENTSRGVKFTITINKKSC</sequence>
<keyword evidence="7" id="KW-0812">Transmembrane</keyword>
<dbReference type="AlphaFoldDB" id="E7G5K7"/>
<name>E7G5K7_9FIRM</name>
<evidence type="ECO:0000256" key="2">
    <source>
        <dbReference type="ARBA" id="ARBA00004370"/>
    </source>
</evidence>
<dbReference type="SMART" id="SM00387">
    <property type="entry name" value="HATPase_c"/>
    <property type="match status" value="1"/>
</dbReference>
<keyword evidence="7" id="KW-1133">Transmembrane helix</keyword>
<dbReference type="InterPro" id="IPR003594">
    <property type="entry name" value="HATPase_dom"/>
</dbReference>
<dbReference type="eggNOG" id="COG2205">
    <property type="taxonomic scope" value="Bacteria"/>
</dbReference>
<dbReference type="PROSITE" id="PS50109">
    <property type="entry name" value="HIS_KIN"/>
    <property type="match status" value="1"/>
</dbReference>
<dbReference type="PANTHER" id="PTHR45453:SF3">
    <property type="entry name" value="HISTIDINE KINASE"/>
    <property type="match status" value="1"/>
</dbReference>
<dbReference type="EMBL" id="ADKX01000001">
    <property type="protein sequence ID" value="EFW06508.1"/>
    <property type="molecule type" value="Genomic_DNA"/>
</dbReference>
<reference evidence="9 10" key="1">
    <citation type="submission" date="2010-12" db="EMBL/GenBank/DDBJ databases">
        <title>The Genome Sequence of Coprobacillus sp. strain 29_1.</title>
        <authorList>
            <consortium name="The Broad Institute Genome Sequencing Platform"/>
            <person name="Earl A."/>
            <person name="Ward D."/>
            <person name="Feldgarden M."/>
            <person name="Gevers D."/>
            <person name="Daigneault M."/>
            <person name="Sibley C.D."/>
            <person name="White A."/>
            <person name="Strauss J."/>
            <person name="Allen-Vercoe E."/>
            <person name="Young S.K."/>
            <person name="Zeng Q."/>
            <person name="Gargeya S."/>
            <person name="Fitzgerald M."/>
            <person name="Haas B."/>
            <person name="Abouelleil A."/>
            <person name="Alvarado L."/>
            <person name="Arachchi H.M."/>
            <person name="Berlin A."/>
            <person name="Brown A."/>
            <person name="Chapman S.B."/>
            <person name="Chen Z."/>
            <person name="Dunbar C."/>
            <person name="Freedman E."/>
            <person name="Gearin G."/>
            <person name="Gellesch M."/>
            <person name="Goldberg J."/>
            <person name="Griggs A."/>
            <person name="Gujja S."/>
            <person name="Heilman E."/>
            <person name="Heiman D."/>
            <person name="Howarth C."/>
            <person name="Larson L."/>
            <person name="Lui A."/>
            <person name="MacDonald P.J.P."/>
            <person name="Mehta T."/>
            <person name="Montmayeur A."/>
            <person name="Murphy C."/>
            <person name="Neiman D."/>
            <person name="Pearson M."/>
            <person name="Priest M."/>
            <person name="Roberts A."/>
            <person name="Saif S."/>
            <person name="Shea T."/>
            <person name="Shenoy N."/>
            <person name="Sisk P."/>
            <person name="Stolte C."/>
            <person name="Sykes S."/>
            <person name="White J."/>
            <person name="Yandava C."/>
            <person name="Nusbaum C."/>
            <person name="Birren B."/>
        </authorList>
    </citation>
    <scope>NUCLEOTIDE SEQUENCE [LARGE SCALE GENOMIC DNA]</scope>
    <source>
        <strain evidence="9 10">29_1</strain>
    </source>
</reference>
<dbReference type="InterPro" id="IPR004358">
    <property type="entry name" value="Sig_transdc_His_kin-like_C"/>
</dbReference>
<evidence type="ECO:0000313" key="9">
    <source>
        <dbReference type="EMBL" id="EFW06508.1"/>
    </source>
</evidence>
<keyword evidence="7" id="KW-0472">Membrane</keyword>
<keyword evidence="5" id="KW-0418">Kinase</keyword>
<dbReference type="SUPFAM" id="SSF55874">
    <property type="entry name" value="ATPase domain of HSP90 chaperone/DNA topoisomerase II/histidine kinase"/>
    <property type="match status" value="1"/>
</dbReference>
<feature type="transmembrane region" description="Helical" evidence="7">
    <location>
        <begin position="12"/>
        <end position="31"/>
    </location>
</feature>
<dbReference type="InterPro" id="IPR005467">
    <property type="entry name" value="His_kinase_dom"/>
</dbReference>
<comment type="subcellular location">
    <subcellularLocation>
        <location evidence="2">Membrane</location>
    </subcellularLocation>
</comment>
<protein>
    <recommendedName>
        <fullName evidence="3">histidine kinase</fullName>
        <ecNumber evidence="3">2.7.13.3</ecNumber>
    </recommendedName>
</protein>
<evidence type="ECO:0000256" key="3">
    <source>
        <dbReference type="ARBA" id="ARBA00012438"/>
    </source>
</evidence>
<dbReference type="InterPro" id="IPR050351">
    <property type="entry name" value="BphY/WalK/GraS-like"/>
</dbReference>
<dbReference type="PANTHER" id="PTHR45453">
    <property type="entry name" value="PHOSPHATE REGULON SENSOR PROTEIN PHOR"/>
    <property type="match status" value="1"/>
</dbReference>
<feature type="domain" description="Histidine kinase" evidence="8">
    <location>
        <begin position="32"/>
        <end position="129"/>
    </location>
</feature>
<evidence type="ECO:0000256" key="1">
    <source>
        <dbReference type="ARBA" id="ARBA00000085"/>
    </source>
</evidence>
<dbReference type="InterPro" id="IPR036890">
    <property type="entry name" value="HATPase_C_sf"/>
</dbReference>
<organism evidence="9 10">
    <name type="scientific">Coprobacillus cateniformis</name>
    <dbReference type="NCBI Taxonomy" id="100884"/>
    <lineage>
        <taxon>Bacteria</taxon>
        <taxon>Bacillati</taxon>
        <taxon>Bacillota</taxon>
        <taxon>Erysipelotrichia</taxon>
        <taxon>Erysipelotrichales</taxon>
        <taxon>Coprobacillaceae</taxon>
        <taxon>Coprobacillus</taxon>
    </lineage>
</organism>
<dbReference type="Proteomes" id="UP000003157">
    <property type="component" value="Unassembled WGS sequence"/>
</dbReference>
<dbReference type="STRING" id="100884.GCA_000269565_01656"/>
<keyword evidence="10" id="KW-1185">Reference proteome</keyword>
<dbReference type="PRINTS" id="PR00344">
    <property type="entry name" value="BCTRLSENSOR"/>
</dbReference>
<proteinExistence type="predicted"/>